<accession>A0A9Q1CRP7</accession>
<reference evidence="1" key="1">
    <citation type="submission" date="2021-10" db="EMBL/GenBank/DDBJ databases">
        <title>Tropical sea cucumber genome reveals ecological adaptation and Cuvierian tubules defense mechanism.</title>
        <authorList>
            <person name="Chen T."/>
        </authorList>
    </citation>
    <scope>NUCLEOTIDE SEQUENCE</scope>
    <source>
        <strain evidence="1">Nanhai2018</strain>
        <tissue evidence="1">Muscle</tissue>
    </source>
</reference>
<dbReference type="AlphaFoldDB" id="A0A9Q1CRP7"/>
<gene>
    <name evidence="1" type="ORF">HOLleu_01960</name>
</gene>
<evidence type="ECO:0000313" key="1">
    <source>
        <dbReference type="EMBL" id="KAJ8049279.1"/>
    </source>
</evidence>
<evidence type="ECO:0000313" key="2">
    <source>
        <dbReference type="Proteomes" id="UP001152320"/>
    </source>
</evidence>
<dbReference type="Proteomes" id="UP001152320">
    <property type="component" value="Chromosome 1"/>
</dbReference>
<name>A0A9Q1CRP7_HOLLE</name>
<proteinExistence type="predicted"/>
<dbReference type="EMBL" id="JAIZAY010000001">
    <property type="protein sequence ID" value="KAJ8049279.1"/>
    <property type="molecule type" value="Genomic_DNA"/>
</dbReference>
<sequence length="85" mass="9812">MKEKHNLPKTTIDTLLKDIHCLLSRDHVQKKEFVRGALQADGVDVDRIDTLLDALDENTVLLALDYSASDTNRRNFMLNKTMYHQ</sequence>
<protein>
    <submittedName>
        <fullName evidence="1">Uncharacterized protein</fullName>
    </submittedName>
</protein>
<keyword evidence="2" id="KW-1185">Reference proteome</keyword>
<organism evidence="1 2">
    <name type="scientific">Holothuria leucospilota</name>
    <name type="common">Black long sea cucumber</name>
    <name type="synonym">Mertensiothuria leucospilota</name>
    <dbReference type="NCBI Taxonomy" id="206669"/>
    <lineage>
        <taxon>Eukaryota</taxon>
        <taxon>Metazoa</taxon>
        <taxon>Echinodermata</taxon>
        <taxon>Eleutherozoa</taxon>
        <taxon>Echinozoa</taxon>
        <taxon>Holothuroidea</taxon>
        <taxon>Aspidochirotacea</taxon>
        <taxon>Aspidochirotida</taxon>
        <taxon>Holothuriidae</taxon>
        <taxon>Holothuria</taxon>
    </lineage>
</organism>
<comment type="caution">
    <text evidence="1">The sequence shown here is derived from an EMBL/GenBank/DDBJ whole genome shotgun (WGS) entry which is preliminary data.</text>
</comment>